<dbReference type="EMBL" id="CP055153">
    <property type="protein sequence ID" value="QMU28831.1"/>
    <property type="molecule type" value="Genomic_DNA"/>
</dbReference>
<keyword evidence="3" id="KW-1185">Reference proteome</keyword>
<reference evidence="2 3" key="2">
    <citation type="submission" date="2020-08" db="EMBL/GenBank/DDBJ databases">
        <title>Adhaeribacter dokdonensis sp. nov., isolated from the rhizosphere of Elymus tsukushiensis, a plant native to the Dokdo Islands, Republic of Korea.</title>
        <authorList>
            <person name="Ghim S.Y."/>
        </authorList>
    </citation>
    <scope>NUCLEOTIDE SEQUENCE [LARGE SCALE GENOMIC DNA]</scope>
    <source>
        <strain evidence="2 3">KUDC8001</strain>
    </source>
</reference>
<protein>
    <recommendedName>
        <fullName evidence="1">ABM domain-containing protein</fullName>
    </recommendedName>
</protein>
<evidence type="ECO:0000259" key="1">
    <source>
        <dbReference type="Pfam" id="PF03992"/>
    </source>
</evidence>
<dbReference type="InterPro" id="IPR007138">
    <property type="entry name" value="ABM_dom"/>
</dbReference>
<dbReference type="InterPro" id="IPR011008">
    <property type="entry name" value="Dimeric_a/b-barrel"/>
</dbReference>
<feature type="domain" description="ABM" evidence="1">
    <location>
        <begin position="9"/>
        <end position="70"/>
    </location>
</feature>
<name>A0A7L7L7L8_9BACT</name>
<evidence type="ECO:0000313" key="3">
    <source>
        <dbReference type="Proteomes" id="UP000514509"/>
    </source>
</evidence>
<reference evidence="2 3" key="1">
    <citation type="submission" date="2020-06" db="EMBL/GenBank/DDBJ databases">
        <authorList>
            <person name="Hwang Y.J."/>
        </authorList>
    </citation>
    <scope>NUCLEOTIDE SEQUENCE [LARGE SCALE GENOMIC DNA]</scope>
    <source>
        <strain evidence="2 3">KUDC8001</strain>
    </source>
</reference>
<sequence length="118" mass="13382">MSNQVQYTVELTIAEGKMEAFRKIIDSFREAIQNHEPDTNAFQIYFNQDETKAYLVESFKSSEAVLAHFANVGPMLPELLAVAPITRLDVFGNLTKETEEAVKHLGANIYKYHAGFIR</sequence>
<dbReference type="Pfam" id="PF03992">
    <property type="entry name" value="ABM"/>
    <property type="match status" value="1"/>
</dbReference>
<dbReference type="AlphaFoldDB" id="A0A7L7L7L8"/>
<dbReference type="KEGG" id="add:HUW48_12635"/>
<dbReference type="SUPFAM" id="SSF54909">
    <property type="entry name" value="Dimeric alpha+beta barrel"/>
    <property type="match status" value="1"/>
</dbReference>
<gene>
    <name evidence="2" type="ORF">HUW48_12635</name>
</gene>
<proteinExistence type="predicted"/>
<evidence type="ECO:0000313" key="2">
    <source>
        <dbReference type="EMBL" id="QMU28831.1"/>
    </source>
</evidence>
<organism evidence="2 3">
    <name type="scientific">Adhaeribacter radiodurans</name>
    <dbReference type="NCBI Taxonomy" id="2745197"/>
    <lineage>
        <taxon>Bacteria</taxon>
        <taxon>Pseudomonadati</taxon>
        <taxon>Bacteroidota</taxon>
        <taxon>Cytophagia</taxon>
        <taxon>Cytophagales</taxon>
        <taxon>Hymenobacteraceae</taxon>
        <taxon>Adhaeribacter</taxon>
    </lineage>
</organism>
<dbReference type="Gene3D" id="3.30.70.100">
    <property type="match status" value="1"/>
</dbReference>
<dbReference type="RefSeq" id="WP_182416012.1">
    <property type="nucleotide sequence ID" value="NZ_CP055153.1"/>
</dbReference>
<accession>A0A7L7L7L8</accession>
<dbReference type="Proteomes" id="UP000514509">
    <property type="component" value="Chromosome"/>
</dbReference>